<sequence length="214" mass="22335">AAASRERIVRTRALVEAAGLKTLGITSTTLQLASAIEGRALSGFLLAVLPEYAEIAVLSEGNPVALRHIPLAAEKPAAERARDFSLALAQASAAVQSTGALRAASFAAWEAAAHPRSPEALGRDFSVKVDAAVGLDDIAPGKAYAGAHSGDNRFAGAAALALAVAARRKLPMDFAAPRLEKRKRPMRFRPLAWAAAVALAFAVASAMFLLDWRS</sequence>
<accession>X0YZW0</accession>
<keyword evidence="1" id="KW-0472">Membrane</keyword>
<keyword evidence="1" id="KW-0812">Transmembrane</keyword>
<dbReference type="AlphaFoldDB" id="X0YZW0"/>
<gene>
    <name evidence="2" type="ORF">S01H1_81085</name>
</gene>
<organism evidence="2">
    <name type="scientific">marine sediment metagenome</name>
    <dbReference type="NCBI Taxonomy" id="412755"/>
    <lineage>
        <taxon>unclassified sequences</taxon>
        <taxon>metagenomes</taxon>
        <taxon>ecological metagenomes</taxon>
    </lineage>
</organism>
<feature type="non-terminal residue" evidence="2">
    <location>
        <position position="1"/>
    </location>
</feature>
<reference evidence="2" key="1">
    <citation type="journal article" date="2014" name="Front. Microbiol.">
        <title>High frequency of phylogenetically diverse reductive dehalogenase-homologous genes in deep subseafloor sedimentary metagenomes.</title>
        <authorList>
            <person name="Kawai M."/>
            <person name="Futagami T."/>
            <person name="Toyoda A."/>
            <person name="Takaki Y."/>
            <person name="Nishi S."/>
            <person name="Hori S."/>
            <person name="Arai W."/>
            <person name="Tsubouchi T."/>
            <person name="Morono Y."/>
            <person name="Uchiyama I."/>
            <person name="Ito T."/>
            <person name="Fujiyama A."/>
            <person name="Inagaki F."/>
            <person name="Takami H."/>
        </authorList>
    </citation>
    <scope>NUCLEOTIDE SEQUENCE</scope>
    <source>
        <strain evidence="2">Expedition CK06-06</strain>
    </source>
</reference>
<name>X0YZW0_9ZZZZ</name>
<feature type="transmembrane region" description="Helical" evidence="1">
    <location>
        <begin position="191"/>
        <end position="210"/>
    </location>
</feature>
<evidence type="ECO:0000313" key="2">
    <source>
        <dbReference type="EMBL" id="GAG51957.1"/>
    </source>
</evidence>
<protein>
    <submittedName>
        <fullName evidence="2">Uncharacterized protein</fullName>
    </submittedName>
</protein>
<comment type="caution">
    <text evidence="2">The sequence shown here is derived from an EMBL/GenBank/DDBJ whole genome shotgun (WGS) entry which is preliminary data.</text>
</comment>
<feature type="non-terminal residue" evidence="2">
    <location>
        <position position="214"/>
    </location>
</feature>
<evidence type="ECO:0000256" key="1">
    <source>
        <dbReference type="SAM" id="Phobius"/>
    </source>
</evidence>
<keyword evidence="1" id="KW-1133">Transmembrane helix</keyword>
<dbReference type="EMBL" id="BARS01054831">
    <property type="protein sequence ID" value="GAG51957.1"/>
    <property type="molecule type" value="Genomic_DNA"/>
</dbReference>
<proteinExistence type="predicted"/>